<dbReference type="NCBIfam" id="TIGR00503">
    <property type="entry name" value="prfC"/>
    <property type="match status" value="1"/>
</dbReference>
<dbReference type="GO" id="GO:0005829">
    <property type="term" value="C:cytosol"/>
    <property type="evidence" value="ECO:0007669"/>
    <property type="project" value="TreeGrafter"/>
</dbReference>
<keyword evidence="5 8" id="KW-0648">Protein biosynthesis</keyword>
<protein>
    <recommendedName>
        <fullName evidence="7 8">Peptide chain release factor 3</fullName>
        <shortName evidence="8">RF-3</shortName>
    </recommendedName>
</protein>
<comment type="similarity">
    <text evidence="2 8">Belongs to the TRAFAC class translation factor GTPase superfamily. Classic translation factor GTPase family. PrfC subfamily.</text>
</comment>
<evidence type="ECO:0000256" key="2">
    <source>
        <dbReference type="ARBA" id="ARBA00009978"/>
    </source>
</evidence>
<keyword evidence="6 8" id="KW-0342">GTP-binding</keyword>
<accession>A0A2K9NS86</accession>
<dbReference type="Pfam" id="PF16658">
    <property type="entry name" value="RF3_C"/>
    <property type="match status" value="1"/>
</dbReference>
<dbReference type="InterPro" id="IPR038467">
    <property type="entry name" value="RF3_dom_3_sf"/>
</dbReference>
<dbReference type="PANTHER" id="PTHR43556">
    <property type="entry name" value="PEPTIDE CHAIN RELEASE FACTOR RF3"/>
    <property type="match status" value="1"/>
</dbReference>
<dbReference type="InterPro" id="IPR009000">
    <property type="entry name" value="Transl_B-barrel_sf"/>
</dbReference>
<dbReference type="OrthoDB" id="5287257at2"/>
<evidence type="ECO:0000256" key="5">
    <source>
        <dbReference type="ARBA" id="ARBA00022917"/>
    </source>
</evidence>
<dbReference type="SUPFAM" id="SSF50447">
    <property type="entry name" value="Translation proteins"/>
    <property type="match status" value="1"/>
</dbReference>
<feature type="binding site" evidence="8">
    <location>
        <begin position="84"/>
        <end position="88"/>
    </location>
    <ligand>
        <name>GTP</name>
        <dbReference type="ChEBI" id="CHEBI:37565"/>
    </ligand>
</feature>
<dbReference type="InterPro" id="IPR035647">
    <property type="entry name" value="EFG_III/V"/>
</dbReference>
<dbReference type="FunFam" id="3.40.50.300:FF:000542">
    <property type="entry name" value="Peptide chain release factor 3"/>
    <property type="match status" value="1"/>
</dbReference>
<evidence type="ECO:0000256" key="4">
    <source>
        <dbReference type="ARBA" id="ARBA00022741"/>
    </source>
</evidence>
<dbReference type="Gene3D" id="3.40.50.300">
    <property type="entry name" value="P-loop containing nucleotide triphosphate hydrolases"/>
    <property type="match status" value="1"/>
</dbReference>
<name>A0A2K9NS86_BACTC</name>
<evidence type="ECO:0000256" key="1">
    <source>
        <dbReference type="ARBA" id="ARBA00004496"/>
    </source>
</evidence>
<dbReference type="Gene3D" id="2.40.30.10">
    <property type="entry name" value="Translation factors"/>
    <property type="match status" value="1"/>
</dbReference>
<feature type="binding site" evidence="8">
    <location>
        <begin position="138"/>
        <end position="141"/>
    </location>
    <ligand>
        <name>GTP</name>
        <dbReference type="ChEBI" id="CHEBI:37565"/>
    </ligand>
</feature>
<evidence type="ECO:0000256" key="6">
    <source>
        <dbReference type="ARBA" id="ARBA00023134"/>
    </source>
</evidence>
<dbReference type="Proteomes" id="UP000235584">
    <property type="component" value="Chromosome"/>
</dbReference>
<dbReference type="GO" id="GO:0005525">
    <property type="term" value="F:GTP binding"/>
    <property type="evidence" value="ECO:0007669"/>
    <property type="project" value="UniProtKB-UniRule"/>
</dbReference>
<evidence type="ECO:0000256" key="7">
    <source>
        <dbReference type="ARBA" id="ARBA00073639"/>
    </source>
</evidence>
<dbReference type="InterPro" id="IPR005225">
    <property type="entry name" value="Small_GTP-bd"/>
</dbReference>
<evidence type="ECO:0000313" key="9">
    <source>
        <dbReference type="EMBL" id="AUN98380.1"/>
    </source>
</evidence>
<proteinExistence type="inferred from homology"/>
<dbReference type="InterPro" id="IPR004548">
    <property type="entry name" value="PrfC"/>
</dbReference>
<dbReference type="HAMAP" id="MF_00072">
    <property type="entry name" value="Rel_fac_3"/>
    <property type="match status" value="1"/>
</dbReference>
<dbReference type="Gene3D" id="3.30.70.3280">
    <property type="entry name" value="Peptide chain release factor 3, domain III"/>
    <property type="match status" value="1"/>
</dbReference>
<dbReference type="FunFam" id="3.30.70.3280:FF:000001">
    <property type="entry name" value="Peptide chain release factor 3"/>
    <property type="match status" value="1"/>
</dbReference>
<dbReference type="PROSITE" id="PS00301">
    <property type="entry name" value="G_TR_1"/>
    <property type="match status" value="1"/>
</dbReference>
<dbReference type="SUPFAM" id="SSF52540">
    <property type="entry name" value="P-loop containing nucleoside triphosphate hydrolases"/>
    <property type="match status" value="1"/>
</dbReference>
<dbReference type="KEGG" id="bsto:C0V70_09735"/>
<dbReference type="Pfam" id="PF22042">
    <property type="entry name" value="EF-G_D2"/>
    <property type="match status" value="1"/>
</dbReference>
<keyword evidence="4 8" id="KW-0547">Nucleotide-binding</keyword>
<dbReference type="NCBIfam" id="TIGR00231">
    <property type="entry name" value="small_GTP"/>
    <property type="match status" value="1"/>
</dbReference>
<dbReference type="PRINTS" id="PR00315">
    <property type="entry name" value="ELONGATNFCT"/>
</dbReference>
<gene>
    <name evidence="8" type="primary">prfC</name>
    <name evidence="9" type="ORF">C0V70_09735</name>
</gene>
<sequence>MLSSMNTAPRCTFAIISHPDAGKTTMTEKLLWFGQVIRETGKVKAKDGNYAKSDWMEIEKERGISISSSVMSFPYNERAMHLLDTPGHKDFSEDTYRTLTAVESVLMMIDSAKGVEAQTIKLMEVCRMRDTPIVTFMNKYDREAMDPFALLENVEKILNIQCVPMTWPIGSGVDFKGVYDLRTKQIMSFKDAKDPFNPIIIDAKDLDSKAVIDFVGPKLLETLKEELELVGTLIGDFSIEEFLHGIQTPVFFGSALNNFGVKETLDMISTNSPGPKPREVKLAPFESDSPTQMIDPQSTTEFTGFIFKIQANMDKKHRDRVAFMRVCSGKFTRNQKIYHVRSEKELKIPTPLMFQAQDREITEEAFPGDIIGLHDTGKFQIGDTFTEKSKFMFTGIPNFAPEIFNKVILKDPMKAKQLEKGLQQLSEEGTVQLFTRHTTGEKILGAVGALQFEVVKYRLEDEYNVNADYEGYSFVGVRWLKFENEKDQDKFMANNSSNVVYDHKKRICFSVRSEWDLKLVMEKNPNVHFFKNSDYR</sequence>
<organism evidence="9 10">
    <name type="scientific">Bacteriovorax stolpii</name>
    <name type="common">Bdellovibrio stolpii</name>
    <dbReference type="NCBI Taxonomy" id="960"/>
    <lineage>
        <taxon>Bacteria</taxon>
        <taxon>Pseudomonadati</taxon>
        <taxon>Bdellovibrionota</taxon>
        <taxon>Bacteriovoracia</taxon>
        <taxon>Bacteriovoracales</taxon>
        <taxon>Bacteriovoracaceae</taxon>
        <taxon>Bacteriovorax</taxon>
    </lineage>
</organism>
<dbReference type="InterPro" id="IPR031157">
    <property type="entry name" value="G_TR_CS"/>
</dbReference>
<dbReference type="GO" id="GO:0006449">
    <property type="term" value="P:regulation of translational termination"/>
    <property type="evidence" value="ECO:0007669"/>
    <property type="project" value="UniProtKB-UniRule"/>
</dbReference>
<dbReference type="InterPro" id="IPR000795">
    <property type="entry name" value="T_Tr_GTP-bd_dom"/>
</dbReference>
<dbReference type="SUPFAM" id="SSF54980">
    <property type="entry name" value="EF-G C-terminal domain-like"/>
    <property type="match status" value="1"/>
</dbReference>
<evidence type="ECO:0000313" key="10">
    <source>
        <dbReference type="Proteomes" id="UP000235584"/>
    </source>
</evidence>
<dbReference type="InterPro" id="IPR027417">
    <property type="entry name" value="P-loop_NTPase"/>
</dbReference>
<dbReference type="Pfam" id="PF00009">
    <property type="entry name" value="GTP_EFTU"/>
    <property type="match status" value="1"/>
</dbReference>
<dbReference type="InterPro" id="IPR053905">
    <property type="entry name" value="EF-G-like_DII"/>
</dbReference>
<dbReference type="PANTHER" id="PTHR43556:SF2">
    <property type="entry name" value="PEPTIDE CHAIN RELEASE FACTOR RF3"/>
    <property type="match status" value="1"/>
</dbReference>
<evidence type="ECO:0000256" key="3">
    <source>
        <dbReference type="ARBA" id="ARBA00022490"/>
    </source>
</evidence>
<evidence type="ECO:0000256" key="8">
    <source>
        <dbReference type="HAMAP-Rule" id="MF_00072"/>
    </source>
</evidence>
<dbReference type="EMBL" id="CP025704">
    <property type="protein sequence ID" value="AUN98380.1"/>
    <property type="molecule type" value="Genomic_DNA"/>
</dbReference>
<comment type="subcellular location">
    <subcellularLocation>
        <location evidence="1 8">Cytoplasm</location>
    </subcellularLocation>
</comment>
<dbReference type="GO" id="GO:0016150">
    <property type="term" value="F:translation release factor activity, codon nonspecific"/>
    <property type="evidence" value="ECO:0007669"/>
    <property type="project" value="TreeGrafter"/>
</dbReference>
<reference evidence="9 10" key="1">
    <citation type="submission" date="2018-01" db="EMBL/GenBank/DDBJ databases">
        <title>Complete genome sequence of Bacteriovorax stolpii DSM12778.</title>
        <authorList>
            <person name="Tang B."/>
            <person name="Chang J."/>
        </authorList>
    </citation>
    <scope>NUCLEOTIDE SEQUENCE [LARGE SCALE GENOMIC DNA]</scope>
    <source>
        <strain evidence="9 10">DSM 12778</strain>
    </source>
</reference>
<dbReference type="GO" id="GO:0003924">
    <property type="term" value="F:GTPase activity"/>
    <property type="evidence" value="ECO:0007669"/>
    <property type="project" value="InterPro"/>
</dbReference>
<comment type="function">
    <text evidence="8">Increases the formation of ribosomal termination complexes and stimulates activities of RF-1 and RF-2. It binds guanine nucleotides and has strong preference for UGA stop codons. It may interact directly with the ribosome. The stimulation of RF-1 and RF-2 is significantly reduced by GTP and GDP, but not by GMP.</text>
</comment>
<dbReference type="RefSeq" id="WP_102243671.1">
    <property type="nucleotide sequence ID" value="NZ_CP025704.1"/>
</dbReference>
<dbReference type="CDD" id="cd16259">
    <property type="entry name" value="RF3_III"/>
    <property type="match status" value="1"/>
</dbReference>
<dbReference type="PROSITE" id="PS51722">
    <property type="entry name" value="G_TR_2"/>
    <property type="match status" value="1"/>
</dbReference>
<feature type="binding site" evidence="8">
    <location>
        <begin position="17"/>
        <end position="24"/>
    </location>
    <ligand>
        <name>GTP</name>
        <dbReference type="ChEBI" id="CHEBI:37565"/>
    </ligand>
</feature>
<dbReference type="AlphaFoldDB" id="A0A2K9NS86"/>
<dbReference type="NCBIfam" id="NF001964">
    <property type="entry name" value="PRK00741.1"/>
    <property type="match status" value="1"/>
</dbReference>
<dbReference type="GO" id="GO:0016149">
    <property type="term" value="F:translation release factor activity, codon specific"/>
    <property type="evidence" value="ECO:0007669"/>
    <property type="project" value="UniProtKB-UniRule"/>
</dbReference>
<keyword evidence="3 8" id="KW-0963">Cytoplasm</keyword>
<dbReference type="InterPro" id="IPR032090">
    <property type="entry name" value="RF3_C"/>
</dbReference>
<keyword evidence="10" id="KW-1185">Reference proteome</keyword>